<evidence type="ECO:0000313" key="1">
    <source>
        <dbReference type="EMBL" id="CAG6473617.1"/>
    </source>
</evidence>
<name>A0A8D8BHG3_CULPI</name>
<dbReference type="AlphaFoldDB" id="A0A8D8BHG3"/>
<dbReference type="EMBL" id="HBUE01073088">
    <property type="protein sequence ID" value="CAG6473617.1"/>
    <property type="molecule type" value="Transcribed_RNA"/>
</dbReference>
<protein>
    <submittedName>
        <fullName evidence="1">(northern house mosquito) hypothetical protein</fullName>
    </submittedName>
</protein>
<organism evidence="1">
    <name type="scientific">Culex pipiens</name>
    <name type="common">House mosquito</name>
    <dbReference type="NCBI Taxonomy" id="7175"/>
    <lineage>
        <taxon>Eukaryota</taxon>
        <taxon>Metazoa</taxon>
        <taxon>Ecdysozoa</taxon>
        <taxon>Arthropoda</taxon>
        <taxon>Hexapoda</taxon>
        <taxon>Insecta</taxon>
        <taxon>Pterygota</taxon>
        <taxon>Neoptera</taxon>
        <taxon>Endopterygota</taxon>
        <taxon>Diptera</taxon>
        <taxon>Nematocera</taxon>
        <taxon>Culicoidea</taxon>
        <taxon>Culicidae</taxon>
        <taxon>Culicinae</taxon>
        <taxon>Culicini</taxon>
        <taxon>Culex</taxon>
        <taxon>Culex</taxon>
    </lineage>
</organism>
<accession>A0A8D8BHG3</accession>
<reference evidence="1" key="1">
    <citation type="submission" date="2021-05" db="EMBL/GenBank/DDBJ databases">
        <authorList>
            <person name="Alioto T."/>
            <person name="Alioto T."/>
            <person name="Gomez Garrido J."/>
        </authorList>
    </citation>
    <scope>NUCLEOTIDE SEQUENCE</scope>
</reference>
<sequence length="99" mass="11583">MLVFGLPKTRPSTKNKPPIINYSNMSVFATEPVTPKPSRNFPPPRHIQQYGFHCFSLLFPVFELNVFVTFVWFRFDSCMCCVSNFCLQYDDRPLLSLIR</sequence>
<proteinExistence type="predicted"/>